<dbReference type="Pfam" id="PF08240">
    <property type="entry name" value="ADH_N"/>
    <property type="match status" value="1"/>
</dbReference>
<evidence type="ECO:0000259" key="1">
    <source>
        <dbReference type="SMART" id="SM00829"/>
    </source>
</evidence>
<dbReference type="SUPFAM" id="SSF51735">
    <property type="entry name" value="NAD(P)-binding Rossmann-fold domains"/>
    <property type="match status" value="1"/>
</dbReference>
<dbReference type="EMBL" id="STFF01000003">
    <property type="protein sequence ID" value="THU39790.1"/>
    <property type="molecule type" value="Genomic_DNA"/>
</dbReference>
<dbReference type="AlphaFoldDB" id="A0A4S8HVY6"/>
<sequence>MKAVICTKYGPPEVLQIQDVNKPTVKKNELLIKIIASAINSGDVRVRSLDVKGFMKVIMRLVLGVSKPRKPILGTVFSGVVESIGDKVSKFRVGDKVFGMTGFKFGTYAEYIAVNQNGNVIEMPTNATFEDAATIIFGGQTAIHFLDKAKIAQRPNAKILIIGATGSVGAAAIQIAKHYNTDITAVCSSEGQNLVRELGVTNIVQYDKEDFTKQKDKFDIIFDAVGKTTKKECRNLLNENGVYKSVSSGYASETKQQLQLLKELFEKGELNAVIDKTFNMDEIIDAHRYVDTGRKKGNVVLKINE</sequence>
<dbReference type="PANTHER" id="PTHR11695:SF648">
    <property type="entry name" value="ZINC-BINDING OXIDOREDUCTASE"/>
    <property type="match status" value="1"/>
</dbReference>
<dbReference type="PANTHER" id="PTHR11695">
    <property type="entry name" value="ALCOHOL DEHYDROGENASE RELATED"/>
    <property type="match status" value="1"/>
</dbReference>
<dbReference type="SMART" id="SM00829">
    <property type="entry name" value="PKS_ER"/>
    <property type="match status" value="1"/>
</dbReference>
<dbReference type="InterPro" id="IPR050700">
    <property type="entry name" value="YIM1/Zinc_Alcohol_DH_Fams"/>
</dbReference>
<dbReference type="InterPro" id="IPR036291">
    <property type="entry name" value="NAD(P)-bd_dom_sf"/>
</dbReference>
<dbReference type="InterPro" id="IPR013149">
    <property type="entry name" value="ADH-like_C"/>
</dbReference>
<organism evidence="2 3">
    <name type="scientific">Niastella caeni</name>
    <dbReference type="NCBI Taxonomy" id="2569763"/>
    <lineage>
        <taxon>Bacteria</taxon>
        <taxon>Pseudomonadati</taxon>
        <taxon>Bacteroidota</taxon>
        <taxon>Chitinophagia</taxon>
        <taxon>Chitinophagales</taxon>
        <taxon>Chitinophagaceae</taxon>
        <taxon>Niastella</taxon>
    </lineage>
</organism>
<dbReference type="SUPFAM" id="SSF50129">
    <property type="entry name" value="GroES-like"/>
    <property type="match status" value="1"/>
</dbReference>
<dbReference type="CDD" id="cd08267">
    <property type="entry name" value="MDR1"/>
    <property type="match status" value="1"/>
</dbReference>
<dbReference type="OrthoDB" id="634508at2"/>
<evidence type="ECO:0000313" key="2">
    <source>
        <dbReference type="EMBL" id="THU39790.1"/>
    </source>
</evidence>
<keyword evidence="3" id="KW-1185">Reference proteome</keyword>
<dbReference type="InterPro" id="IPR011032">
    <property type="entry name" value="GroES-like_sf"/>
</dbReference>
<comment type="caution">
    <text evidence="2">The sequence shown here is derived from an EMBL/GenBank/DDBJ whole genome shotgun (WGS) entry which is preliminary data.</text>
</comment>
<dbReference type="InterPro" id="IPR013154">
    <property type="entry name" value="ADH-like_N"/>
</dbReference>
<dbReference type="Proteomes" id="UP000306918">
    <property type="component" value="Unassembled WGS sequence"/>
</dbReference>
<feature type="domain" description="Enoyl reductase (ER)" evidence="1">
    <location>
        <begin position="10"/>
        <end position="301"/>
    </location>
</feature>
<gene>
    <name evidence="2" type="ORF">FAM09_14765</name>
</gene>
<name>A0A4S8HVY6_9BACT</name>
<dbReference type="Gene3D" id="3.90.180.10">
    <property type="entry name" value="Medium-chain alcohol dehydrogenases, catalytic domain"/>
    <property type="match status" value="1"/>
</dbReference>
<evidence type="ECO:0000313" key="3">
    <source>
        <dbReference type="Proteomes" id="UP000306918"/>
    </source>
</evidence>
<dbReference type="InterPro" id="IPR020843">
    <property type="entry name" value="ER"/>
</dbReference>
<accession>A0A4S8HVY6</accession>
<proteinExistence type="predicted"/>
<reference evidence="2 3" key="1">
    <citation type="submission" date="2019-04" db="EMBL/GenBank/DDBJ databases">
        <title>Niastella caeni sp. nov., isolated from activated sludge.</title>
        <authorList>
            <person name="Sheng M."/>
        </authorList>
    </citation>
    <scope>NUCLEOTIDE SEQUENCE [LARGE SCALE GENOMIC DNA]</scope>
    <source>
        <strain evidence="2 3">HX-2-15</strain>
    </source>
</reference>
<protein>
    <submittedName>
        <fullName evidence="2">NAD(P)-dependent alcohol dehydrogenase</fullName>
    </submittedName>
</protein>
<dbReference type="Gene3D" id="3.40.50.720">
    <property type="entry name" value="NAD(P)-binding Rossmann-like Domain"/>
    <property type="match status" value="1"/>
</dbReference>
<dbReference type="Pfam" id="PF00107">
    <property type="entry name" value="ADH_zinc_N"/>
    <property type="match status" value="1"/>
</dbReference>
<dbReference type="GO" id="GO:0016491">
    <property type="term" value="F:oxidoreductase activity"/>
    <property type="evidence" value="ECO:0007669"/>
    <property type="project" value="InterPro"/>
</dbReference>